<reference evidence="5" key="1">
    <citation type="journal article" date="2019" name="Int. J. Syst. Evol. Microbiol.">
        <title>The Global Catalogue of Microorganisms (GCM) 10K type strain sequencing project: providing services to taxonomists for standard genome sequencing and annotation.</title>
        <authorList>
            <consortium name="The Broad Institute Genomics Platform"/>
            <consortium name="The Broad Institute Genome Sequencing Center for Infectious Disease"/>
            <person name="Wu L."/>
            <person name="Ma J."/>
        </authorList>
    </citation>
    <scope>NUCLEOTIDE SEQUENCE [LARGE SCALE GENOMIC DNA]</scope>
    <source>
        <strain evidence="5">JCM 4816</strain>
    </source>
</reference>
<dbReference type="SMART" id="SM00471">
    <property type="entry name" value="HDc"/>
    <property type="match status" value="1"/>
</dbReference>
<dbReference type="GO" id="GO:0016787">
    <property type="term" value="F:hydrolase activity"/>
    <property type="evidence" value="ECO:0007669"/>
    <property type="project" value="UniProtKB-KW"/>
</dbReference>
<feature type="compositionally biased region" description="Low complexity" evidence="1">
    <location>
        <begin position="454"/>
        <end position="470"/>
    </location>
</feature>
<evidence type="ECO:0000256" key="1">
    <source>
        <dbReference type="SAM" id="MobiDB-lite"/>
    </source>
</evidence>
<keyword evidence="5" id="KW-1185">Reference proteome</keyword>
<evidence type="ECO:0000313" key="4">
    <source>
        <dbReference type="EMBL" id="MFC5908283.1"/>
    </source>
</evidence>
<feature type="transmembrane region" description="Helical" evidence="2">
    <location>
        <begin position="209"/>
        <end position="232"/>
    </location>
</feature>
<proteinExistence type="predicted"/>
<dbReference type="InterPro" id="IPR003607">
    <property type="entry name" value="HD/PDEase_dom"/>
</dbReference>
<accession>A0ABW1G1X9</accession>
<dbReference type="PANTHER" id="PTHR45228">
    <property type="entry name" value="CYCLIC DI-GMP PHOSPHODIESTERASE TM_0186-RELATED"/>
    <property type="match status" value="1"/>
</dbReference>
<evidence type="ECO:0000256" key="2">
    <source>
        <dbReference type="SAM" id="Phobius"/>
    </source>
</evidence>
<comment type="caution">
    <text evidence="4">The sequence shown here is derived from an EMBL/GenBank/DDBJ whole genome shotgun (WGS) entry which is preliminary data.</text>
</comment>
<dbReference type="InterPro" id="IPR052020">
    <property type="entry name" value="Cyclic_di-GMP/3'3'-cGAMP_PDE"/>
</dbReference>
<feature type="transmembrane region" description="Helical" evidence="2">
    <location>
        <begin position="140"/>
        <end position="157"/>
    </location>
</feature>
<dbReference type="EC" id="3.1.4.-" evidence="4"/>
<feature type="domain" description="HD-GYP" evidence="3">
    <location>
        <begin position="260"/>
        <end position="455"/>
    </location>
</feature>
<feature type="region of interest" description="Disordered" evidence="1">
    <location>
        <begin position="450"/>
        <end position="479"/>
    </location>
</feature>
<dbReference type="EMBL" id="JBHSQJ010000054">
    <property type="protein sequence ID" value="MFC5908283.1"/>
    <property type="molecule type" value="Genomic_DNA"/>
</dbReference>
<name>A0ABW1G1X9_9ACTN</name>
<dbReference type="SUPFAM" id="SSF109604">
    <property type="entry name" value="HD-domain/PDEase-like"/>
    <property type="match status" value="1"/>
</dbReference>
<feature type="transmembrane region" description="Helical" evidence="2">
    <location>
        <begin position="46"/>
        <end position="64"/>
    </location>
</feature>
<feature type="transmembrane region" description="Helical" evidence="2">
    <location>
        <begin position="238"/>
        <end position="255"/>
    </location>
</feature>
<dbReference type="PROSITE" id="PS51832">
    <property type="entry name" value="HD_GYP"/>
    <property type="match status" value="1"/>
</dbReference>
<evidence type="ECO:0000313" key="5">
    <source>
        <dbReference type="Proteomes" id="UP001596174"/>
    </source>
</evidence>
<sequence length="479" mass="50026">MSHRWFTRSGKTPVRGRFRSLSSRTGAARLSGEQRRPAIDTRTTTSRVFVGVTTLCALGCALLAGEPGPPVTLAGTALLFAGTVVLARPQLAAAPEGLTACLPLTLAAALLLPPGSAVLAVVPGALLVPTAGRLRQAWNAGQLGLAAGVASAVFGALGGPRSLRELRFPALLVDAPAAALAFCAAGALLLGAVRALAERTAWLAGTARLLLGTLPMALPQGLAALLVALLWAGELGPWPVLLVALVLLAAVLSDSHARRGRAAHQAAVRALVQAVEIKDTYTRGHSERVSRAAVLIARELRMAEERVASLRVAGILHDVGKLGVPTRVLRKSGPLSDAEFAAVERHPGYGHEMVRGIDALGEARAGILHHHERMDGRGYPMGLAGEQIPEFARVIAVADAFDSMTSTRSYRRGRPVPEAVAELERCAGSQFDPRMVDALVRALAVEPWQPAPAAPGDADAPDLPLGLPAARSAPVRERR</sequence>
<dbReference type="CDD" id="cd00077">
    <property type="entry name" value="HDc"/>
    <property type="match status" value="1"/>
</dbReference>
<dbReference type="InterPro" id="IPR037522">
    <property type="entry name" value="HD_GYP_dom"/>
</dbReference>
<protein>
    <submittedName>
        <fullName evidence="4">HD-GYP domain-containing protein</fullName>
        <ecNumber evidence="4">3.1.4.-</ecNumber>
    </submittedName>
</protein>
<organism evidence="4 5">
    <name type="scientific">Streptacidiphilus monticola</name>
    <dbReference type="NCBI Taxonomy" id="2161674"/>
    <lineage>
        <taxon>Bacteria</taxon>
        <taxon>Bacillati</taxon>
        <taxon>Actinomycetota</taxon>
        <taxon>Actinomycetes</taxon>
        <taxon>Kitasatosporales</taxon>
        <taxon>Streptomycetaceae</taxon>
        <taxon>Streptacidiphilus</taxon>
    </lineage>
</organism>
<dbReference type="Proteomes" id="UP001596174">
    <property type="component" value="Unassembled WGS sequence"/>
</dbReference>
<dbReference type="RefSeq" id="WP_380583277.1">
    <property type="nucleotide sequence ID" value="NZ_JBHSQJ010000054.1"/>
</dbReference>
<gene>
    <name evidence="4" type="ORF">ACFP3V_13815</name>
</gene>
<evidence type="ECO:0000259" key="3">
    <source>
        <dbReference type="PROSITE" id="PS51832"/>
    </source>
</evidence>
<feature type="transmembrane region" description="Helical" evidence="2">
    <location>
        <begin position="177"/>
        <end position="197"/>
    </location>
</feature>
<keyword evidence="2" id="KW-0472">Membrane</keyword>
<keyword evidence="2" id="KW-1133">Transmembrane helix</keyword>
<keyword evidence="2" id="KW-0812">Transmembrane</keyword>
<dbReference type="Gene3D" id="1.10.3210.10">
    <property type="entry name" value="Hypothetical protein af1432"/>
    <property type="match status" value="1"/>
</dbReference>
<keyword evidence="4" id="KW-0378">Hydrolase</keyword>
<dbReference type="Pfam" id="PF13487">
    <property type="entry name" value="HD_5"/>
    <property type="match status" value="1"/>
</dbReference>
<feature type="region of interest" description="Disordered" evidence="1">
    <location>
        <begin position="17"/>
        <end position="37"/>
    </location>
</feature>
<dbReference type="PANTHER" id="PTHR45228:SF4">
    <property type="entry name" value="LIPOPROTEIN"/>
    <property type="match status" value="1"/>
</dbReference>
<feature type="transmembrane region" description="Helical" evidence="2">
    <location>
        <begin position="104"/>
        <end position="128"/>
    </location>
</feature>